<protein>
    <recommendedName>
        <fullName evidence="4">Viral A-type inclusion protein</fullName>
    </recommendedName>
</protein>
<keyword evidence="1" id="KW-0175">Coiled coil</keyword>
<sequence length="152" mass="16744">MKKKYLIIAAMTIMAACTTQKPEPVSIEFNQLKSEVIEVHDIAMEQMGVIMKLKGELKAQLDTAAIDSTSIQAIADLEAAHEGMMVWMRGFADAFSGDVLANGLPANFETEEERKEAESALEKIKEQQASVQRMNEEIQASIAQAQTILAQE</sequence>
<dbReference type="RefSeq" id="WP_262309200.1">
    <property type="nucleotide sequence ID" value="NZ_CP106679.1"/>
</dbReference>
<name>A0ABY6CMM6_9BACT</name>
<evidence type="ECO:0008006" key="4">
    <source>
        <dbReference type="Google" id="ProtNLM"/>
    </source>
</evidence>
<proteinExistence type="predicted"/>
<evidence type="ECO:0000256" key="1">
    <source>
        <dbReference type="SAM" id="Coils"/>
    </source>
</evidence>
<accession>A0ABY6CMM6</accession>
<evidence type="ECO:0000313" key="2">
    <source>
        <dbReference type="EMBL" id="UXP31761.1"/>
    </source>
</evidence>
<feature type="coiled-coil region" evidence="1">
    <location>
        <begin position="107"/>
        <end position="144"/>
    </location>
</feature>
<dbReference type="PROSITE" id="PS51257">
    <property type="entry name" value="PROKAR_LIPOPROTEIN"/>
    <property type="match status" value="1"/>
</dbReference>
<dbReference type="EMBL" id="CP106679">
    <property type="protein sequence ID" value="UXP31761.1"/>
    <property type="molecule type" value="Genomic_DNA"/>
</dbReference>
<organism evidence="2 3">
    <name type="scientific">Reichenbachiella agarivorans</name>
    <dbReference type="NCBI Taxonomy" id="2979464"/>
    <lineage>
        <taxon>Bacteria</taxon>
        <taxon>Pseudomonadati</taxon>
        <taxon>Bacteroidota</taxon>
        <taxon>Cytophagia</taxon>
        <taxon>Cytophagales</taxon>
        <taxon>Reichenbachiellaceae</taxon>
        <taxon>Reichenbachiella</taxon>
    </lineage>
</organism>
<dbReference type="Proteomes" id="UP001065174">
    <property type="component" value="Chromosome"/>
</dbReference>
<keyword evidence="3" id="KW-1185">Reference proteome</keyword>
<evidence type="ECO:0000313" key="3">
    <source>
        <dbReference type="Proteomes" id="UP001065174"/>
    </source>
</evidence>
<gene>
    <name evidence="2" type="ORF">N6H18_15545</name>
</gene>
<reference evidence="2" key="1">
    <citation type="submission" date="2022-09" db="EMBL/GenBank/DDBJ databases">
        <title>Comparative genomics and taxonomic characterization of three novel marine species of genus Reichenbachiella exhibiting antioxidant and polysaccharide degradation activities.</title>
        <authorList>
            <person name="Muhammad N."/>
            <person name="Lee Y.-J."/>
            <person name="Ko J."/>
            <person name="Kim S.-G."/>
        </authorList>
    </citation>
    <scope>NUCLEOTIDE SEQUENCE</scope>
    <source>
        <strain evidence="2">BKB1-1</strain>
    </source>
</reference>